<sequence length="218" mass="24160">MKPQLTGKALVAAGHLLAKQIGPNTPLKDISALISSLATHLDVALARGDLLQKQVDIIANAEYEQRLANAEHQLYMAELRSRNLRTSRMAQFRKRKAVEAECDAIHQQFNQLAAENAKFLTLINDVIDNYEECEHNGYSSAVVDLDAISAIHTYLDRDVDGDNPFKETDAFLLNAQADGVDKLGQHYNFSSPMLLQVTAREFAKKLRAQAEELQKGGA</sequence>
<dbReference type="RefSeq" id="WP_167012555.1">
    <property type="nucleotide sequence ID" value="NZ_VWXF01000001.1"/>
</dbReference>
<reference evidence="2 3" key="1">
    <citation type="journal article" date="2019" name="bioRxiv">
        <title>Bacteria contribute to plant secondary compound degradation in a generalist herbivore system.</title>
        <authorList>
            <person name="Francoeur C.B."/>
            <person name="Khadempour L."/>
            <person name="Moreira-Soto R.D."/>
            <person name="Gotting K."/>
            <person name="Book A.J."/>
            <person name="Pinto-Tomas A.A."/>
            <person name="Keefover-Ring K."/>
            <person name="Currie C.R."/>
        </authorList>
    </citation>
    <scope>NUCLEOTIDE SEQUENCE [LARGE SCALE GENOMIC DNA]</scope>
    <source>
        <strain evidence="2">Acro-835</strain>
    </source>
</reference>
<evidence type="ECO:0000256" key="1">
    <source>
        <dbReference type="SAM" id="Coils"/>
    </source>
</evidence>
<evidence type="ECO:0000313" key="2">
    <source>
        <dbReference type="EMBL" id="NIF20607.1"/>
    </source>
</evidence>
<name>A0ABX0R676_9GAMM</name>
<dbReference type="EMBL" id="VWXF01000001">
    <property type="protein sequence ID" value="NIF20607.1"/>
    <property type="molecule type" value="Genomic_DNA"/>
</dbReference>
<keyword evidence="3" id="KW-1185">Reference proteome</keyword>
<gene>
    <name evidence="2" type="ORF">F3J40_03105</name>
</gene>
<evidence type="ECO:0000313" key="3">
    <source>
        <dbReference type="Proteomes" id="UP001515683"/>
    </source>
</evidence>
<feature type="coiled-coil region" evidence="1">
    <location>
        <begin position="60"/>
        <end position="115"/>
    </location>
</feature>
<keyword evidence="1" id="KW-0175">Coiled coil</keyword>
<accession>A0ABX0R676</accession>
<proteinExistence type="predicted"/>
<organism evidence="2 3">
    <name type="scientific">Candidatus Pantoea multigeneris</name>
    <dbReference type="NCBI Taxonomy" id="2608357"/>
    <lineage>
        <taxon>Bacteria</taxon>
        <taxon>Pseudomonadati</taxon>
        <taxon>Pseudomonadota</taxon>
        <taxon>Gammaproteobacteria</taxon>
        <taxon>Enterobacterales</taxon>
        <taxon>Erwiniaceae</taxon>
        <taxon>Pantoea</taxon>
    </lineage>
</organism>
<dbReference type="Proteomes" id="UP001515683">
    <property type="component" value="Unassembled WGS sequence"/>
</dbReference>
<protein>
    <submittedName>
        <fullName evidence="2">Uncharacterized protein</fullName>
    </submittedName>
</protein>
<comment type="caution">
    <text evidence="2">The sequence shown here is derived from an EMBL/GenBank/DDBJ whole genome shotgun (WGS) entry which is preliminary data.</text>
</comment>